<dbReference type="Gramene" id="mRNA:HanXRQr2_Chr14g0620721">
    <property type="protein sequence ID" value="mRNA:HanXRQr2_Chr14g0620721"/>
    <property type="gene ID" value="HanXRQr2_Chr14g0620721"/>
</dbReference>
<dbReference type="AlphaFoldDB" id="A0A9K3H5H9"/>
<feature type="chain" id="PRO_5039910223" evidence="1">
    <location>
        <begin position="26"/>
        <end position="91"/>
    </location>
</feature>
<evidence type="ECO:0000256" key="1">
    <source>
        <dbReference type="SAM" id="SignalP"/>
    </source>
</evidence>
<feature type="signal peptide" evidence="1">
    <location>
        <begin position="1"/>
        <end position="25"/>
    </location>
</feature>
<sequence length="91" mass="10326">MAKLIRTYAIISCLIFLTLLVGLDSTRVAVSKEHGDDISTPTNEKLGWPVCSYYDRPGLHYCCCRDQSECFDIVERCIQYCDSHPRICTSS</sequence>
<name>A0A9K3H5H9_HELAN</name>
<gene>
    <name evidence="2" type="ORF">HanXRQr2_Chr14g0620721</name>
</gene>
<keyword evidence="3" id="KW-1185">Reference proteome</keyword>
<accession>A0A9K3H5H9</accession>
<reference evidence="2" key="2">
    <citation type="submission" date="2020-06" db="EMBL/GenBank/DDBJ databases">
        <title>Helianthus annuus Genome sequencing and assembly Release 2.</title>
        <authorList>
            <person name="Gouzy J."/>
            <person name="Langlade N."/>
            <person name="Munos S."/>
        </authorList>
    </citation>
    <scope>NUCLEOTIDE SEQUENCE</scope>
    <source>
        <tissue evidence="2">Leaves</tissue>
    </source>
</reference>
<evidence type="ECO:0000313" key="2">
    <source>
        <dbReference type="EMBL" id="KAF5767126.1"/>
    </source>
</evidence>
<proteinExistence type="predicted"/>
<comment type="caution">
    <text evidence="2">The sequence shown here is derived from an EMBL/GenBank/DDBJ whole genome shotgun (WGS) entry which is preliminary data.</text>
</comment>
<protein>
    <submittedName>
        <fullName evidence="2">Uncharacterized protein</fullName>
    </submittedName>
</protein>
<evidence type="ECO:0000313" key="3">
    <source>
        <dbReference type="Proteomes" id="UP000215914"/>
    </source>
</evidence>
<dbReference type="EMBL" id="MNCJ02000329">
    <property type="protein sequence ID" value="KAF5767126.1"/>
    <property type="molecule type" value="Genomic_DNA"/>
</dbReference>
<keyword evidence="1" id="KW-0732">Signal</keyword>
<reference evidence="2" key="1">
    <citation type="journal article" date="2017" name="Nature">
        <title>The sunflower genome provides insights into oil metabolism, flowering and Asterid evolution.</title>
        <authorList>
            <person name="Badouin H."/>
            <person name="Gouzy J."/>
            <person name="Grassa C.J."/>
            <person name="Murat F."/>
            <person name="Staton S.E."/>
            <person name="Cottret L."/>
            <person name="Lelandais-Briere C."/>
            <person name="Owens G.L."/>
            <person name="Carrere S."/>
            <person name="Mayjonade B."/>
            <person name="Legrand L."/>
            <person name="Gill N."/>
            <person name="Kane N.C."/>
            <person name="Bowers J.E."/>
            <person name="Hubner S."/>
            <person name="Bellec A."/>
            <person name="Berard A."/>
            <person name="Berges H."/>
            <person name="Blanchet N."/>
            <person name="Boniface M.C."/>
            <person name="Brunel D."/>
            <person name="Catrice O."/>
            <person name="Chaidir N."/>
            <person name="Claudel C."/>
            <person name="Donnadieu C."/>
            <person name="Faraut T."/>
            <person name="Fievet G."/>
            <person name="Helmstetter N."/>
            <person name="King M."/>
            <person name="Knapp S.J."/>
            <person name="Lai Z."/>
            <person name="Le Paslier M.C."/>
            <person name="Lippi Y."/>
            <person name="Lorenzon L."/>
            <person name="Mandel J.R."/>
            <person name="Marage G."/>
            <person name="Marchand G."/>
            <person name="Marquand E."/>
            <person name="Bret-Mestries E."/>
            <person name="Morien E."/>
            <person name="Nambeesan S."/>
            <person name="Nguyen T."/>
            <person name="Pegot-Espagnet P."/>
            <person name="Pouilly N."/>
            <person name="Raftis F."/>
            <person name="Sallet E."/>
            <person name="Schiex T."/>
            <person name="Thomas J."/>
            <person name="Vandecasteele C."/>
            <person name="Vares D."/>
            <person name="Vear F."/>
            <person name="Vautrin S."/>
            <person name="Crespi M."/>
            <person name="Mangin B."/>
            <person name="Burke J.M."/>
            <person name="Salse J."/>
            <person name="Munos S."/>
            <person name="Vincourt P."/>
            <person name="Rieseberg L.H."/>
            <person name="Langlade N.B."/>
        </authorList>
    </citation>
    <scope>NUCLEOTIDE SEQUENCE</scope>
    <source>
        <tissue evidence="2">Leaves</tissue>
    </source>
</reference>
<organism evidence="2 3">
    <name type="scientific">Helianthus annuus</name>
    <name type="common">Common sunflower</name>
    <dbReference type="NCBI Taxonomy" id="4232"/>
    <lineage>
        <taxon>Eukaryota</taxon>
        <taxon>Viridiplantae</taxon>
        <taxon>Streptophyta</taxon>
        <taxon>Embryophyta</taxon>
        <taxon>Tracheophyta</taxon>
        <taxon>Spermatophyta</taxon>
        <taxon>Magnoliopsida</taxon>
        <taxon>eudicotyledons</taxon>
        <taxon>Gunneridae</taxon>
        <taxon>Pentapetalae</taxon>
        <taxon>asterids</taxon>
        <taxon>campanulids</taxon>
        <taxon>Asterales</taxon>
        <taxon>Asteraceae</taxon>
        <taxon>Asteroideae</taxon>
        <taxon>Heliantheae alliance</taxon>
        <taxon>Heliantheae</taxon>
        <taxon>Helianthus</taxon>
    </lineage>
</organism>
<dbReference type="Proteomes" id="UP000215914">
    <property type="component" value="Unassembled WGS sequence"/>
</dbReference>